<dbReference type="InterPro" id="IPR006139">
    <property type="entry name" value="D-isomer_2_OHA_DH_cat_dom"/>
</dbReference>
<accession>A0ABW5QBS6</accession>
<comment type="similarity">
    <text evidence="1 4">Belongs to the D-isomer specific 2-hydroxyacid dehydrogenase family.</text>
</comment>
<evidence type="ECO:0000256" key="3">
    <source>
        <dbReference type="ARBA" id="ARBA00023027"/>
    </source>
</evidence>
<dbReference type="EMBL" id="JBHUMZ010000022">
    <property type="protein sequence ID" value="MFD2639266.1"/>
    <property type="molecule type" value="Genomic_DNA"/>
</dbReference>
<dbReference type="Pfam" id="PF02826">
    <property type="entry name" value="2-Hacid_dh_C"/>
    <property type="match status" value="1"/>
</dbReference>
<dbReference type="PANTHER" id="PTHR43333:SF1">
    <property type="entry name" value="D-ISOMER SPECIFIC 2-HYDROXYACID DEHYDROGENASE NAD-BINDING DOMAIN-CONTAINING PROTEIN"/>
    <property type="match status" value="1"/>
</dbReference>
<dbReference type="Pfam" id="PF00389">
    <property type="entry name" value="2-Hacid_dh"/>
    <property type="match status" value="1"/>
</dbReference>
<evidence type="ECO:0000256" key="4">
    <source>
        <dbReference type="RuleBase" id="RU003719"/>
    </source>
</evidence>
<proteinExistence type="inferred from homology"/>
<feature type="domain" description="D-isomer specific 2-hydroxyacid dehydrogenase NAD-binding" evidence="6">
    <location>
        <begin position="104"/>
        <end position="277"/>
    </location>
</feature>
<dbReference type="Proteomes" id="UP001597452">
    <property type="component" value="Unassembled WGS sequence"/>
</dbReference>
<evidence type="ECO:0000256" key="2">
    <source>
        <dbReference type="ARBA" id="ARBA00023002"/>
    </source>
</evidence>
<keyword evidence="2 4" id="KW-0560">Oxidoreductase</keyword>
<dbReference type="SUPFAM" id="SSF52283">
    <property type="entry name" value="Formate/glycerate dehydrogenase catalytic domain-like"/>
    <property type="match status" value="1"/>
</dbReference>
<keyword evidence="3" id="KW-0520">NAD</keyword>
<dbReference type="CDD" id="cd05300">
    <property type="entry name" value="2-Hacid_dh_1"/>
    <property type="match status" value="1"/>
</dbReference>
<dbReference type="SUPFAM" id="SSF51735">
    <property type="entry name" value="NAD(P)-binding Rossmann-fold domains"/>
    <property type="match status" value="1"/>
</dbReference>
<name>A0ABW5QBS6_9BACI</name>
<keyword evidence="8" id="KW-1185">Reference proteome</keyword>
<dbReference type="RefSeq" id="WP_377329111.1">
    <property type="nucleotide sequence ID" value="NZ_JBHUMZ010000022.1"/>
</dbReference>
<sequence length="316" mass="36278">MNILVTARMKTSFREELVDKFPEANFIFKYPIEEAEPYIPEADVIVTFGEDLTNEHMEKADRLKWIMVVSAGLDEMPFEKIIEKDILVTNARGIHKIQMSEYAIAMLLQVYRNLPQFIENQRKHVYDKRVKIEEISGKTMMVVGTGAIGQETARKAKAFDMKTIGVSRSGAKKDYFDECYKNEELLDKLPEADFVINVLPATPDTEKMFKSEHFKAMKEDAVFLNMGRGTTVDEKEMIEALNNNEIRHAVLDVFEVEPLPEDSPLWDMENVTLTPHNSAITAGYMPRALDIFENNLKQFLNGEKPEINVIDPKRGY</sequence>
<evidence type="ECO:0000256" key="1">
    <source>
        <dbReference type="ARBA" id="ARBA00005854"/>
    </source>
</evidence>
<evidence type="ECO:0000313" key="7">
    <source>
        <dbReference type="EMBL" id="MFD2639266.1"/>
    </source>
</evidence>
<comment type="caution">
    <text evidence="7">The sequence shown here is derived from an EMBL/GenBank/DDBJ whole genome shotgun (WGS) entry which is preliminary data.</text>
</comment>
<reference evidence="8" key="1">
    <citation type="journal article" date="2019" name="Int. J. Syst. Evol. Microbiol.">
        <title>The Global Catalogue of Microorganisms (GCM) 10K type strain sequencing project: providing services to taxonomists for standard genome sequencing and annotation.</title>
        <authorList>
            <consortium name="The Broad Institute Genomics Platform"/>
            <consortium name="The Broad Institute Genome Sequencing Center for Infectious Disease"/>
            <person name="Wu L."/>
            <person name="Ma J."/>
        </authorList>
    </citation>
    <scope>NUCLEOTIDE SEQUENCE [LARGE SCALE GENOMIC DNA]</scope>
    <source>
        <strain evidence="8">TISTR 1571</strain>
    </source>
</reference>
<evidence type="ECO:0000313" key="8">
    <source>
        <dbReference type="Proteomes" id="UP001597452"/>
    </source>
</evidence>
<dbReference type="PANTHER" id="PTHR43333">
    <property type="entry name" value="2-HACID_DH_C DOMAIN-CONTAINING PROTEIN"/>
    <property type="match status" value="1"/>
</dbReference>
<dbReference type="Gene3D" id="3.40.50.720">
    <property type="entry name" value="NAD(P)-binding Rossmann-like Domain"/>
    <property type="match status" value="2"/>
</dbReference>
<gene>
    <name evidence="7" type="ORF">ACFSW4_10345</name>
</gene>
<dbReference type="InterPro" id="IPR006140">
    <property type="entry name" value="D-isomer_DH_NAD-bd"/>
</dbReference>
<dbReference type="InterPro" id="IPR036291">
    <property type="entry name" value="NAD(P)-bd_dom_sf"/>
</dbReference>
<protein>
    <submittedName>
        <fullName evidence="7">D-2-hydroxyacid dehydrogenase</fullName>
    </submittedName>
</protein>
<feature type="domain" description="D-isomer specific 2-hydroxyacid dehydrogenase catalytic" evidence="5">
    <location>
        <begin position="5"/>
        <end position="306"/>
    </location>
</feature>
<evidence type="ECO:0000259" key="6">
    <source>
        <dbReference type="Pfam" id="PF02826"/>
    </source>
</evidence>
<organism evidence="7 8">
    <name type="scientific">Piscibacillus salipiscarius</name>
    <dbReference type="NCBI Taxonomy" id="299480"/>
    <lineage>
        <taxon>Bacteria</taxon>
        <taxon>Bacillati</taxon>
        <taxon>Bacillota</taxon>
        <taxon>Bacilli</taxon>
        <taxon>Bacillales</taxon>
        <taxon>Bacillaceae</taxon>
        <taxon>Piscibacillus</taxon>
    </lineage>
</organism>
<evidence type="ECO:0000259" key="5">
    <source>
        <dbReference type="Pfam" id="PF00389"/>
    </source>
</evidence>